<keyword evidence="2" id="KW-0805">Transcription regulation</keyword>
<sequence length="104" mass="11622">MTKKTWDQHSIKGELHRRGMTLTALAELHDMTPGHFSHVWKRPVRKAEQAIADFLGVAVEELFPARYPIRRSRILSSSNEALLKSQKAGSQADKAGASTDRRAA</sequence>
<dbReference type="EMBL" id="JACYXI010000001">
    <property type="protein sequence ID" value="MBD8890184.1"/>
    <property type="molecule type" value="Genomic_DNA"/>
</dbReference>
<evidence type="ECO:0000256" key="4">
    <source>
        <dbReference type="ARBA" id="ARBA00023163"/>
    </source>
</evidence>
<comment type="similarity">
    <text evidence="1">Belongs to the ner transcriptional regulatory family.</text>
</comment>
<protein>
    <submittedName>
        <fullName evidence="7">Helix-turn-helix domain-containing protein</fullName>
    </submittedName>
</protein>
<keyword evidence="8" id="KW-1185">Reference proteome</keyword>
<keyword evidence="3" id="KW-0238">DNA-binding</keyword>
<name>A0ABR9CHK8_9HYPH</name>
<dbReference type="InterPro" id="IPR010982">
    <property type="entry name" value="Lambda_DNA-bd_dom_sf"/>
</dbReference>
<dbReference type="RefSeq" id="WP_192145698.1">
    <property type="nucleotide sequence ID" value="NZ_JACYXI010000001.1"/>
</dbReference>
<evidence type="ECO:0000256" key="5">
    <source>
        <dbReference type="SAM" id="MobiDB-lite"/>
    </source>
</evidence>
<dbReference type="Proteomes" id="UP000632063">
    <property type="component" value="Unassembled WGS sequence"/>
</dbReference>
<reference evidence="8" key="1">
    <citation type="submission" date="2020-09" db="EMBL/GenBank/DDBJ databases">
        <title>The genome sequence of strain Labrenzia suaedae 4C16A.</title>
        <authorList>
            <person name="Liu Y."/>
        </authorList>
    </citation>
    <scope>NUCLEOTIDE SEQUENCE [LARGE SCALE GENOMIC DNA]</scope>
    <source>
        <strain evidence="8">4C16A</strain>
    </source>
</reference>
<accession>A0ABR9CHK8</accession>
<feature type="region of interest" description="Disordered" evidence="5">
    <location>
        <begin position="80"/>
        <end position="104"/>
    </location>
</feature>
<comment type="caution">
    <text evidence="7">The sequence shown here is derived from an EMBL/GenBank/DDBJ whole genome shotgun (WGS) entry which is preliminary data.</text>
</comment>
<evidence type="ECO:0000256" key="2">
    <source>
        <dbReference type="ARBA" id="ARBA00023015"/>
    </source>
</evidence>
<keyword evidence="4" id="KW-0804">Transcription</keyword>
<gene>
    <name evidence="7" type="ORF">IG616_01370</name>
</gene>
<dbReference type="SUPFAM" id="SSF47413">
    <property type="entry name" value="lambda repressor-like DNA-binding domains"/>
    <property type="match status" value="1"/>
</dbReference>
<evidence type="ECO:0000259" key="6">
    <source>
        <dbReference type="Pfam" id="PF13693"/>
    </source>
</evidence>
<evidence type="ECO:0000313" key="8">
    <source>
        <dbReference type="Proteomes" id="UP000632063"/>
    </source>
</evidence>
<dbReference type="Gene3D" id="1.10.260.40">
    <property type="entry name" value="lambda repressor-like DNA-binding domains"/>
    <property type="match status" value="1"/>
</dbReference>
<evidence type="ECO:0000313" key="7">
    <source>
        <dbReference type="EMBL" id="MBD8890184.1"/>
    </source>
</evidence>
<proteinExistence type="inferred from homology"/>
<feature type="domain" description="Ner winged helix-turn-helix DNA-binding" evidence="6">
    <location>
        <begin position="6"/>
        <end position="77"/>
    </location>
</feature>
<evidence type="ECO:0000256" key="3">
    <source>
        <dbReference type="ARBA" id="ARBA00023125"/>
    </source>
</evidence>
<dbReference type="Pfam" id="PF13693">
    <property type="entry name" value="HTH_35"/>
    <property type="match status" value="1"/>
</dbReference>
<reference evidence="7 8" key="2">
    <citation type="journal article" date="2021" name="Int. J. Syst. Evol. Microbiol.">
        <title>Roseibium litorale sp. nov., isolated from a tidal flat sediment and proposal for the reclassification of Labrenzia polysiphoniae as Roseibium polysiphoniae comb. nov.</title>
        <authorList>
            <person name="Liu Y."/>
            <person name="Pei T."/>
            <person name="Du J."/>
            <person name="Chao M."/>
            <person name="Deng M.R."/>
            <person name="Zhu H."/>
        </authorList>
    </citation>
    <scope>NUCLEOTIDE SEQUENCE [LARGE SCALE GENOMIC DNA]</scope>
    <source>
        <strain evidence="7 8">4C16A</strain>
    </source>
</reference>
<dbReference type="InterPro" id="IPR038722">
    <property type="entry name" value="Ner_HTH_dom"/>
</dbReference>
<evidence type="ECO:0000256" key="1">
    <source>
        <dbReference type="ARBA" id="ARBA00006157"/>
    </source>
</evidence>
<organism evidence="7 8">
    <name type="scientific">Roseibium litorale</name>
    <dbReference type="NCBI Taxonomy" id="2803841"/>
    <lineage>
        <taxon>Bacteria</taxon>
        <taxon>Pseudomonadati</taxon>
        <taxon>Pseudomonadota</taxon>
        <taxon>Alphaproteobacteria</taxon>
        <taxon>Hyphomicrobiales</taxon>
        <taxon>Stappiaceae</taxon>
        <taxon>Roseibium</taxon>
    </lineage>
</organism>